<feature type="non-terminal residue" evidence="1">
    <location>
        <position position="251"/>
    </location>
</feature>
<sequence>FTKHVAVFLNMDPLKLRFTTSHPTSGTYKTVIKSTTTQTLSEMLQTTYVPNSAKLLYYETLDISIIELETKKFFKVHWLWTTIKEEQVIDIYLPKSAIINEVLRVIVQKLALAKPTHRIRLYDVLSCKIRNEYNINDPISKIQEQITLYAEEIPQDEIELRVNDKIIQAYHFTKKPLHAHGIPFKFVLKALRLRLRLGMSEIEFSKVKFAIIQTVSYAKPQYIEDNNIILSDYGLTDELLGLDHIAMYNGE</sequence>
<dbReference type="Proteomes" id="UP000789920">
    <property type="component" value="Unassembled WGS sequence"/>
</dbReference>
<proteinExistence type="predicted"/>
<comment type="caution">
    <text evidence="1">The sequence shown here is derived from an EMBL/GenBank/DDBJ whole genome shotgun (WGS) entry which is preliminary data.</text>
</comment>
<name>A0ACA9S3X7_9GLOM</name>
<accession>A0ACA9S3X7</accession>
<reference evidence="1" key="1">
    <citation type="submission" date="2021-06" db="EMBL/GenBank/DDBJ databases">
        <authorList>
            <person name="Kallberg Y."/>
            <person name="Tangrot J."/>
            <person name="Rosling A."/>
        </authorList>
    </citation>
    <scope>NUCLEOTIDE SEQUENCE</scope>
    <source>
        <strain evidence="1">MA461A</strain>
    </source>
</reference>
<evidence type="ECO:0000313" key="1">
    <source>
        <dbReference type="EMBL" id="CAG8824178.1"/>
    </source>
</evidence>
<dbReference type="EMBL" id="CAJVQC010088570">
    <property type="protein sequence ID" value="CAG8824178.1"/>
    <property type="molecule type" value="Genomic_DNA"/>
</dbReference>
<organism evidence="1 2">
    <name type="scientific">Racocetra persica</name>
    <dbReference type="NCBI Taxonomy" id="160502"/>
    <lineage>
        <taxon>Eukaryota</taxon>
        <taxon>Fungi</taxon>
        <taxon>Fungi incertae sedis</taxon>
        <taxon>Mucoromycota</taxon>
        <taxon>Glomeromycotina</taxon>
        <taxon>Glomeromycetes</taxon>
        <taxon>Diversisporales</taxon>
        <taxon>Gigasporaceae</taxon>
        <taxon>Racocetra</taxon>
    </lineage>
</organism>
<gene>
    <name evidence="1" type="ORF">RPERSI_LOCUS26180</name>
</gene>
<keyword evidence="2" id="KW-1185">Reference proteome</keyword>
<feature type="non-terminal residue" evidence="1">
    <location>
        <position position="1"/>
    </location>
</feature>
<evidence type="ECO:0000313" key="2">
    <source>
        <dbReference type="Proteomes" id="UP000789920"/>
    </source>
</evidence>
<protein>
    <submittedName>
        <fullName evidence="1">8846_t:CDS:1</fullName>
    </submittedName>
</protein>